<dbReference type="InterPro" id="IPR017441">
    <property type="entry name" value="Protein_kinase_ATP_BS"/>
</dbReference>
<evidence type="ECO:0000256" key="2">
    <source>
        <dbReference type="ARBA" id="ARBA00022741"/>
    </source>
</evidence>
<dbReference type="EMBL" id="NAJM01000019">
    <property type="protein sequence ID" value="RVX71157.1"/>
    <property type="molecule type" value="Genomic_DNA"/>
</dbReference>
<dbReference type="VEuPathDB" id="FungiDB:PV10_06116"/>
<protein>
    <submittedName>
        <fullName evidence="8">Uncharacterized protein</fullName>
    </submittedName>
</protein>
<evidence type="ECO:0000256" key="3">
    <source>
        <dbReference type="ARBA" id="ARBA00022840"/>
    </source>
</evidence>
<evidence type="ECO:0000313" key="8">
    <source>
        <dbReference type="EMBL" id="RVX71157.1"/>
    </source>
</evidence>
<evidence type="ECO:0000256" key="5">
    <source>
        <dbReference type="SAM" id="MobiDB-lite"/>
    </source>
</evidence>
<evidence type="ECO:0000256" key="4">
    <source>
        <dbReference type="PROSITE-ProRule" id="PRU10141"/>
    </source>
</evidence>
<comment type="caution">
    <text evidence="8">The sequence shown here is derived from an EMBL/GenBank/DDBJ whole genome shotgun (WGS) entry which is preliminary data.</text>
</comment>
<feature type="compositionally biased region" description="Basic and acidic residues" evidence="5">
    <location>
        <begin position="636"/>
        <end position="646"/>
    </location>
</feature>
<dbReference type="GO" id="GO:0005524">
    <property type="term" value="F:ATP binding"/>
    <property type="evidence" value="ECO:0007669"/>
    <property type="project" value="UniProtKB-UniRule"/>
</dbReference>
<proteinExistence type="inferred from homology"/>
<dbReference type="CDD" id="cd22670">
    <property type="entry name" value="FHA_MEK1-like"/>
    <property type="match status" value="1"/>
</dbReference>
<name>A0A438N5X6_EXOME</name>
<dbReference type="InterPro" id="IPR000253">
    <property type="entry name" value="FHA_dom"/>
</dbReference>
<dbReference type="InterPro" id="IPR008271">
    <property type="entry name" value="Ser/Thr_kinase_AS"/>
</dbReference>
<feature type="compositionally biased region" description="Polar residues" evidence="5">
    <location>
        <begin position="688"/>
        <end position="706"/>
    </location>
</feature>
<dbReference type="PROSITE" id="PS50006">
    <property type="entry name" value="FHA_DOMAIN"/>
    <property type="match status" value="1"/>
</dbReference>
<feature type="domain" description="FHA" evidence="6">
    <location>
        <begin position="48"/>
        <end position="107"/>
    </location>
</feature>
<dbReference type="PROSITE" id="PS00108">
    <property type="entry name" value="PROTEIN_KINASE_ST"/>
    <property type="match status" value="1"/>
</dbReference>
<dbReference type="Gene3D" id="1.10.510.10">
    <property type="entry name" value="Transferase(Phosphotransferase) domain 1"/>
    <property type="match status" value="1"/>
</dbReference>
<comment type="similarity">
    <text evidence="1">Belongs to the protein kinase superfamily. CAMK Ser/Thr protein kinase family. CHEK2 subfamily.</text>
</comment>
<evidence type="ECO:0000313" key="9">
    <source>
        <dbReference type="Proteomes" id="UP000288859"/>
    </source>
</evidence>
<evidence type="ECO:0000256" key="1">
    <source>
        <dbReference type="ARBA" id="ARBA00005575"/>
    </source>
</evidence>
<dbReference type="SMART" id="SM00240">
    <property type="entry name" value="FHA"/>
    <property type="match status" value="1"/>
</dbReference>
<dbReference type="Proteomes" id="UP000288859">
    <property type="component" value="Unassembled WGS sequence"/>
</dbReference>
<gene>
    <name evidence="8" type="ORF">B0A52_03523</name>
</gene>
<reference evidence="8 9" key="1">
    <citation type="submission" date="2017-03" db="EMBL/GenBank/DDBJ databases">
        <title>Genomes of endolithic fungi from Antarctica.</title>
        <authorList>
            <person name="Coleine C."/>
            <person name="Masonjones S."/>
            <person name="Stajich J.E."/>
        </authorList>
    </citation>
    <scope>NUCLEOTIDE SEQUENCE [LARGE SCALE GENOMIC DNA]</scope>
    <source>
        <strain evidence="8 9">CCFEE 6314</strain>
    </source>
</reference>
<organism evidence="8 9">
    <name type="scientific">Exophiala mesophila</name>
    <name type="common">Black yeast-like fungus</name>
    <dbReference type="NCBI Taxonomy" id="212818"/>
    <lineage>
        <taxon>Eukaryota</taxon>
        <taxon>Fungi</taxon>
        <taxon>Dikarya</taxon>
        <taxon>Ascomycota</taxon>
        <taxon>Pezizomycotina</taxon>
        <taxon>Eurotiomycetes</taxon>
        <taxon>Chaetothyriomycetidae</taxon>
        <taxon>Chaetothyriales</taxon>
        <taxon>Herpotrichiellaceae</taxon>
        <taxon>Exophiala</taxon>
    </lineage>
</organism>
<dbReference type="Pfam" id="PF00069">
    <property type="entry name" value="Pkinase"/>
    <property type="match status" value="1"/>
</dbReference>
<sequence>MNSTHPEAQHSTLPSSPLPRPTLAGCIVHKDACGDVVGRKIIYTNNEVIFGRDPLRCHYVLDDPHISKRHVRIYTVVYENEEPNDVDTLVYAEDLSHNGTFWNGSLIGKGNGGFLLSNGDVLRLSQRTFLCFTSMSDPSTSSPFNHTQENEMALFRHDYVITDRLLGAGAFGKVFMAIEQHTRKQIACKLIDLRRLAPRSTSFFGRPEQPEPADKVDTRVQQKKIKKWIFQKKREIGVEKKLKQYFREVEILASINHPNIINIEKVYITDNTMYMMHGLVTAGDLFSYIEAKNGKLLEAEAAAITRQLLVAVQFLHQQHVVHRDIKPDNILMSSLSPGCRVVLTDFGAARRLQGGFHRMSTMIGTHEYAAPEMLEIPNNQNKQVNVGYTRAVDMWAIGCVSVVLLTGGLAFFDPNTGSYSERLAKACDLDYLRKSTEWQCVRSRPKSFVESLLIRDEAQRMTAEQALSHEWFSNEIHDTDFHDLYQRCIKHWRPTIPKAPLVKFLDNSIVKNLGCSREYLCQINKKHPSRSRTNMPVDAPLKPFPMAMHKALQPQRGVKPAVSEEVSLAIKNTWKAKLTPSTVPRTKHKKRDQVGNEVARNSHPPIGRKAVWAGEGGIHSLETTIGNLGRPQEAPTRNDKSKRSSSDMEGVSRPTPRKRSKTSHFDFAEDGDNKGATSVSSPVEGIRKSSTACRSVEFTTSIHLPR</sequence>
<feature type="domain" description="Protein kinase" evidence="7">
    <location>
        <begin position="160"/>
        <end position="472"/>
    </location>
</feature>
<dbReference type="Gene3D" id="3.30.200.20">
    <property type="entry name" value="Phosphorylase Kinase, domain 1"/>
    <property type="match status" value="2"/>
</dbReference>
<feature type="binding site" evidence="4">
    <location>
        <position position="189"/>
    </location>
    <ligand>
        <name>ATP</name>
        <dbReference type="ChEBI" id="CHEBI:30616"/>
    </ligand>
</feature>
<dbReference type="SUPFAM" id="SSF56112">
    <property type="entry name" value="Protein kinase-like (PK-like)"/>
    <property type="match status" value="1"/>
</dbReference>
<dbReference type="SMART" id="SM00220">
    <property type="entry name" value="S_TKc"/>
    <property type="match status" value="1"/>
</dbReference>
<dbReference type="GO" id="GO:0004672">
    <property type="term" value="F:protein kinase activity"/>
    <property type="evidence" value="ECO:0007669"/>
    <property type="project" value="InterPro"/>
</dbReference>
<feature type="region of interest" description="Disordered" evidence="5">
    <location>
        <begin position="579"/>
        <end position="706"/>
    </location>
</feature>
<dbReference type="InterPro" id="IPR011009">
    <property type="entry name" value="Kinase-like_dom_sf"/>
</dbReference>
<feature type="compositionally biased region" description="Basic and acidic residues" evidence="5">
    <location>
        <begin position="663"/>
        <end position="673"/>
    </location>
</feature>
<dbReference type="Gene3D" id="2.60.200.20">
    <property type="match status" value="1"/>
</dbReference>
<accession>A0A438N5X6</accession>
<keyword evidence="3 4" id="KW-0067">ATP-binding</keyword>
<dbReference type="OrthoDB" id="74764at2759"/>
<dbReference type="InterPro" id="IPR000719">
    <property type="entry name" value="Prot_kinase_dom"/>
</dbReference>
<dbReference type="PROSITE" id="PS50011">
    <property type="entry name" value="PROTEIN_KINASE_DOM"/>
    <property type="match status" value="1"/>
</dbReference>
<evidence type="ECO:0000259" key="6">
    <source>
        <dbReference type="PROSITE" id="PS50006"/>
    </source>
</evidence>
<dbReference type="PROSITE" id="PS00107">
    <property type="entry name" value="PROTEIN_KINASE_ATP"/>
    <property type="match status" value="1"/>
</dbReference>
<keyword evidence="2 4" id="KW-0547">Nucleotide-binding</keyword>
<dbReference type="AlphaFoldDB" id="A0A438N5X6"/>
<dbReference type="SUPFAM" id="SSF49879">
    <property type="entry name" value="SMAD/FHA domain"/>
    <property type="match status" value="1"/>
</dbReference>
<dbReference type="Pfam" id="PF00498">
    <property type="entry name" value="FHA"/>
    <property type="match status" value="1"/>
</dbReference>
<evidence type="ECO:0000259" key="7">
    <source>
        <dbReference type="PROSITE" id="PS50011"/>
    </source>
</evidence>
<dbReference type="InterPro" id="IPR008984">
    <property type="entry name" value="SMAD_FHA_dom_sf"/>
</dbReference>
<dbReference type="PANTHER" id="PTHR24347">
    <property type="entry name" value="SERINE/THREONINE-PROTEIN KINASE"/>
    <property type="match status" value="1"/>
</dbReference>